<evidence type="ECO:0000313" key="2">
    <source>
        <dbReference type="Proteomes" id="UP000789860"/>
    </source>
</evidence>
<proteinExistence type="predicted"/>
<feature type="non-terminal residue" evidence="1">
    <location>
        <position position="57"/>
    </location>
</feature>
<gene>
    <name evidence="1" type="ORF">SCALOS_LOCUS9060</name>
</gene>
<keyword evidence="2" id="KW-1185">Reference proteome</keyword>
<dbReference type="Proteomes" id="UP000789860">
    <property type="component" value="Unassembled WGS sequence"/>
</dbReference>
<comment type="caution">
    <text evidence="1">The sequence shown here is derived from an EMBL/GenBank/DDBJ whole genome shotgun (WGS) entry which is preliminary data.</text>
</comment>
<organism evidence="1 2">
    <name type="scientific">Scutellospora calospora</name>
    <dbReference type="NCBI Taxonomy" id="85575"/>
    <lineage>
        <taxon>Eukaryota</taxon>
        <taxon>Fungi</taxon>
        <taxon>Fungi incertae sedis</taxon>
        <taxon>Mucoromycota</taxon>
        <taxon>Glomeromycotina</taxon>
        <taxon>Glomeromycetes</taxon>
        <taxon>Diversisporales</taxon>
        <taxon>Gigasporaceae</taxon>
        <taxon>Scutellospora</taxon>
    </lineage>
</organism>
<dbReference type="EMBL" id="CAJVPM010026403">
    <property type="protein sequence ID" value="CAG8661851.1"/>
    <property type="molecule type" value="Genomic_DNA"/>
</dbReference>
<reference evidence="1" key="1">
    <citation type="submission" date="2021-06" db="EMBL/GenBank/DDBJ databases">
        <authorList>
            <person name="Kallberg Y."/>
            <person name="Tangrot J."/>
            <person name="Rosling A."/>
        </authorList>
    </citation>
    <scope>NUCLEOTIDE SEQUENCE</scope>
    <source>
        <strain evidence="1">AU212A</strain>
    </source>
</reference>
<evidence type="ECO:0000313" key="1">
    <source>
        <dbReference type="EMBL" id="CAG8661851.1"/>
    </source>
</evidence>
<accession>A0ACA9NNG3</accession>
<sequence length="57" mass="6865">MDNSNELDKSIIEPETVNLYVVKTFQNWELCEAFLCKWAKKQGFRIIKDRVYHEEDV</sequence>
<name>A0ACA9NNG3_9GLOM</name>
<protein>
    <submittedName>
        <fullName evidence="1">727_t:CDS:1</fullName>
    </submittedName>
</protein>